<dbReference type="InterPro" id="IPR029058">
    <property type="entry name" value="AB_hydrolase_fold"/>
</dbReference>
<dbReference type="InterPro" id="IPR026555">
    <property type="entry name" value="NSL3/Tex30"/>
</dbReference>
<dbReference type="PANTHER" id="PTHR13136:SF11">
    <property type="entry name" value="TESTIS-EXPRESSED PROTEIN 30"/>
    <property type="match status" value="1"/>
</dbReference>
<evidence type="ECO:0000259" key="1">
    <source>
        <dbReference type="Pfam" id="PF20408"/>
    </source>
</evidence>
<keyword evidence="3" id="KW-1185">Reference proteome</keyword>
<dbReference type="SUPFAM" id="SSF53474">
    <property type="entry name" value="alpha/beta-Hydrolases"/>
    <property type="match status" value="1"/>
</dbReference>
<name>A0A562WBL1_9ACTN</name>
<sequence>MVAAAAQNGPVRHRVEVETPRGPAWLDADPPTGPAASLLVLGHGAGGGVDAPDLVALRDAAVAAGVLVVRVTQPYRVAGRRAPAPAGHLDESWTAVLADLRHRHPTVPALLVGGRSSGARVACRTARAAGAVGVVALAFPLHPPGRPERSRAAELDTGLPTLVVNGDLDPFGVPDAGAAVRVVVRPGERHDLRRDPAGTADVVVDWLHARGWARRPGGDRAVRP</sequence>
<reference evidence="2 3" key="1">
    <citation type="submission" date="2019-07" db="EMBL/GenBank/DDBJ databases">
        <title>R&amp;d 2014.</title>
        <authorList>
            <person name="Klenk H.-P."/>
        </authorList>
    </citation>
    <scope>NUCLEOTIDE SEQUENCE [LARGE SCALE GENOMIC DNA]</scope>
    <source>
        <strain evidence="2 3">DSM 43912</strain>
    </source>
</reference>
<dbReference type="EMBL" id="VLLP01000001">
    <property type="protein sequence ID" value="TWJ27337.1"/>
    <property type="molecule type" value="Genomic_DNA"/>
</dbReference>
<protein>
    <recommendedName>
        <fullName evidence="1">KANL3/Tex30 alpha/beta hydrolase-like domain-containing protein</fullName>
    </recommendedName>
</protein>
<proteinExistence type="predicted"/>
<gene>
    <name evidence="2" type="ORF">JD81_00826</name>
</gene>
<dbReference type="PANTHER" id="PTHR13136">
    <property type="entry name" value="TESTIS DEVELOPMENT PROTEIN PRTD"/>
    <property type="match status" value="1"/>
</dbReference>
<feature type="domain" description="KANL3/Tex30 alpha/beta hydrolase-like" evidence="1">
    <location>
        <begin position="37"/>
        <end position="176"/>
    </location>
</feature>
<dbReference type="Gene3D" id="3.40.50.1820">
    <property type="entry name" value="alpha/beta hydrolase"/>
    <property type="match status" value="1"/>
</dbReference>
<accession>A0A562WBL1</accession>
<dbReference type="InterPro" id="IPR046879">
    <property type="entry name" value="KANL3/Tex30_Abhydrolase"/>
</dbReference>
<evidence type="ECO:0000313" key="3">
    <source>
        <dbReference type="Proteomes" id="UP000319728"/>
    </source>
</evidence>
<organism evidence="2 3">
    <name type="scientific">Micromonospora sagamiensis</name>
    <dbReference type="NCBI Taxonomy" id="47875"/>
    <lineage>
        <taxon>Bacteria</taxon>
        <taxon>Bacillati</taxon>
        <taxon>Actinomycetota</taxon>
        <taxon>Actinomycetes</taxon>
        <taxon>Micromonosporales</taxon>
        <taxon>Micromonosporaceae</taxon>
        <taxon>Micromonospora</taxon>
    </lineage>
</organism>
<dbReference type="AlphaFoldDB" id="A0A562WBL1"/>
<comment type="caution">
    <text evidence="2">The sequence shown here is derived from an EMBL/GenBank/DDBJ whole genome shotgun (WGS) entry which is preliminary data.</text>
</comment>
<dbReference type="Proteomes" id="UP000319728">
    <property type="component" value="Unassembled WGS sequence"/>
</dbReference>
<evidence type="ECO:0000313" key="2">
    <source>
        <dbReference type="EMBL" id="TWJ27337.1"/>
    </source>
</evidence>
<dbReference type="Pfam" id="PF20408">
    <property type="entry name" value="Abhydrolase_11"/>
    <property type="match status" value="1"/>
</dbReference>